<reference evidence="1 2" key="1">
    <citation type="journal article" date="2017" name="Nat. Ecol. Evol.">
        <title>Scallop genome provides insights into evolution of bilaterian karyotype and development.</title>
        <authorList>
            <person name="Wang S."/>
            <person name="Zhang J."/>
            <person name="Jiao W."/>
            <person name="Li J."/>
            <person name="Xun X."/>
            <person name="Sun Y."/>
            <person name="Guo X."/>
            <person name="Huan P."/>
            <person name="Dong B."/>
            <person name="Zhang L."/>
            <person name="Hu X."/>
            <person name="Sun X."/>
            <person name="Wang J."/>
            <person name="Zhao C."/>
            <person name="Wang Y."/>
            <person name="Wang D."/>
            <person name="Huang X."/>
            <person name="Wang R."/>
            <person name="Lv J."/>
            <person name="Li Y."/>
            <person name="Zhang Z."/>
            <person name="Liu B."/>
            <person name="Lu W."/>
            <person name="Hui Y."/>
            <person name="Liang J."/>
            <person name="Zhou Z."/>
            <person name="Hou R."/>
            <person name="Li X."/>
            <person name="Liu Y."/>
            <person name="Li H."/>
            <person name="Ning X."/>
            <person name="Lin Y."/>
            <person name="Zhao L."/>
            <person name="Xing Q."/>
            <person name="Dou J."/>
            <person name="Li Y."/>
            <person name="Mao J."/>
            <person name="Guo H."/>
            <person name="Dou H."/>
            <person name="Li T."/>
            <person name="Mu C."/>
            <person name="Jiang W."/>
            <person name="Fu Q."/>
            <person name="Fu X."/>
            <person name="Miao Y."/>
            <person name="Liu J."/>
            <person name="Yu Q."/>
            <person name="Li R."/>
            <person name="Liao H."/>
            <person name="Li X."/>
            <person name="Kong Y."/>
            <person name="Jiang Z."/>
            <person name="Chourrout D."/>
            <person name="Li R."/>
            <person name="Bao Z."/>
        </authorList>
    </citation>
    <scope>NUCLEOTIDE SEQUENCE [LARGE SCALE GENOMIC DNA]</scope>
    <source>
        <strain evidence="1 2">PY_sf001</strain>
    </source>
</reference>
<dbReference type="OrthoDB" id="6581954at2759"/>
<dbReference type="EMBL" id="NEDP02001335">
    <property type="protein sequence ID" value="OWF53553.1"/>
    <property type="molecule type" value="Genomic_DNA"/>
</dbReference>
<evidence type="ECO:0000313" key="2">
    <source>
        <dbReference type="Proteomes" id="UP000242188"/>
    </source>
</evidence>
<evidence type="ECO:0000313" key="1">
    <source>
        <dbReference type="EMBL" id="OWF53553.1"/>
    </source>
</evidence>
<accession>A0A210QXV4</accession>
<name>A0A210QXV4_MIZYE</name>
<comment type="caution">
    <text evidence="1">The sequence shown here is derived from an EMBL/GenBank/DDBJ whole genome shotgun (WGS) entry which is preliminary data.</text>
</comment>
<keyword evidence="2" id="KW-1185">Reference proteome</keyword>
<dbReference type="AlphaFoldDB" id="A0A210QXV4"/>
<protein>
    <submittedName>
        <fullName evidence="1">Uncharacterized protein</fullName>
    </submittedName>
</protein>
<gene>
    <name evidence="1" type="ORF">KP79_PYT13666</name>
</gene>
<organism evidence="1 2">
    <name type="scientific">Mizuhopecten yessoensis</name>
    <name type="common">Japanese scallop</name>
    <name type="synonym">Patinopecten yessoensis</name>
    <dbReference type="NCBI Taxonomy" id="6573"/>
    <lineage>
        <taxon>Eukaryota</taxon>
        <taxon>Metazoa</taxon>
        <taxon>Spiralia</taxon>
        <taxon>Lophotrochozoa</taxon>
        <taxon>Mollusca</taxon>
        <taxon>Bivalvia</taxon>
        <taxon>Autobranchia</taxon>
        <taxon>Pteriomorphia</taxon>
        <taxon>Pectinida</taxon>
        <taxon>Pectinoidea</taxon>
        <taxon>Pectinidae</taxon>
        <taxon>Mizuhopecten</taxon>
    </lineage>
</organism>
<sequence>MCVIPVPIIAIKRLLQTPGTLKEKIMTLVAPSRKWGPNDDGESLSYKMYKYKGGIWRTIRINLCGTRN</sequence>
<dbReference type="Proteomes" id="UP000242188">
    <property type="component" value="Unassembled WGS sequence"/>
</dbReference>
<proteinExistence type="predicted"/>